<evidence type="ECO:0000313" key="1">
    <source>
        <dbReference type="EMBL" id="KAF5838643.1"/>
    </source>
</evidence>
<accession>A0ABQ7GVK5</accession>
<dbReference type="Proteomes" id="UP000815325">
    <property type="component" value="Unassembled WGS sequence"/>
</dbReference>
<keyword evidence="2" id="KW-1185">Reference proteome</keyword>
<comment type="caution">
    <text evidence="1">The sequence shown here is derived from an EMBL/GenBank/DDBJ whole genome shotgun (WGS) entry which is preliminary data.</text>
</comment>
<name>A0ABQ7GVK5_DUNSA</name>
<dbReference type="EMBL" id="MU069571">
    <property type="protein sequence ID" value="KAF5838643.1"/>
    <property type="molecule type" value="Genomic_DNA"/>
</dbReference>
<reference evidence="1" key="1">
    <citation type="submission" date="2017-08" db="EMBL/GenBank/DDBJ databases">
        <authorList>
            <person name="Polle J.E."/>
            <person name="Barry K."/>
            <person name="Cushman J."/>
            <person name="Schmutz J."/>
            <person name="Tran D."/>
            <person name="Hathwaick L.T."/>
            <person name="Yim W.C."/>
            <person name="Jenkins J."/>
            <person name="Mckie-Krisberg Z.M."/>
            <person name="Prochnik S."/>
            <person name="Lindquist E."/>
            <person name="Dockter R.B."/>
            <person name="Adam C."/>
            <person name="Molina H."/>
            <person name="Bunkerborg J."/>
            <person name="Jin E."/>
            <person name="Buchheim M."/>
            <person name="Magnuson J."/>
        </authorList>
    </citation>
    <scope>NUCLEOTIDE SEQUENCE</scope>
    <source>
        <strain evidence="1">CCAP 19/18</strain>
    </source>
</reference>
<evidence type="ECO:0008006" key="3">
    <source>
        <dbReference type="Google" id="ProtNLM"/>
    </source>
</evidence>
<sequence>MCRKFLLLPNFKQVLLKGFATARKNVRLRVIVNPEFDLLPDEFDDSGHEDALITNMEDQTDTAAEELRGELEVVQRVLGPYEIKLGNLRFRGTDGEGDFCSGGEVDMMSWMSLTILMVCNVGLKDPLLR</sequence>
<proteinExistence type="predicted"/>
<organism evidence="1 2">
    <name type="scientific">Dunaliella salina</name>
    <name type="common">Green alga</name>
    <name type="synonym">Protococcus salinus</name>
    <dbReference type="NCBI Taxonomy" id="3046"/>
    <lineage>
        <taxon>Eukaryota</taxon>
        <taxon>Viridiplantae</taxon>
        <taxon>Chlorophyta</taxon>
        <taxon>core chlorophytes</taxon>
        <taxon>Chlorophyceae</taxon>
        <taxon>CS clade</taxon>
        <taxon>Chlamydomonadales</taxon>
        <taxon>Dunaliellaceae</taxon>
        <taxon>Dunaliella</taxon>
    </lineage>
</organism>
<evidence type="ECO:0000313" key="2">
    <source>
        <dbReference type="Proteomes" id="UP000815325"/>
    </source>
</evidence>
<gene>
    <name evidence="1" type="ORF">DUNSADRAFT_2478</name>
</gene>
<protein>
    <recommendedName>
        <fullName evidence="3">Encoded protein</fullName>
    </recommendedName>
</protein>